<keyword evidence="1" id="KW-0472">Membrane</keyword>
<dbReference type="EMBL" id="BAAALT010000161">
    <property type="protein sequence ID" value="GAA1819189.1"/>
    <property type="molecule type" value="Genomic_DNA"/>
</dbReference>
<evidence type="ECO:0000313" key="2">
    <source>
        <dbReference type="EMBL" id="GAA1819189.1"/>
    </source>
</evidence>
<name>A0ABP4YIP2_9ACTN</name>
<dbReference type="Proteomes" id="UP001500218">
    <property type="component" value="Unassembled WGS sequence"/>
</dbReference>
<protein>
    <submittedName>
        <fullName evidence="2">Uncharacterized protein</fullName>
    </submittedName>
</protein>
<comment type="caution">
    <text evidence="2">The sequence shown here is derived from an EMBL/GenBank/DDBJ whole genome shotgun (WGS) entry which is preliminary data.</text>
</comment>
<evidence type="ECO:0000313" key="3">
    <source>
        <dbReference type="Proteomes" id="UP001500218"/>
    </source>
</evidence>
<keyword evidence="1" id="KW-0812">Transmembrane</keyword>
<gene>
    <name evidence="2" type="ORF">GCM10009682_44770</name>
</gene>
<accession>A0ABP4YIP2</accession>
<sequence>MGRRLTASPSRLTISRTFEVVTGVRMWEGPRWTWWLRWTVVGLPVVVVLVVLCAQTAGPYLADVARCPPPIECFGEGPDIPPLLIHNETGAELFFRRLDEPLAGTVSVPGRSVTDIGHFVHPCDATVVLLARDWSGTELACLAGTACDTRTWQFAADGAVVATSG</sequence>
<reference evidence="3" key="1">
    <citation type="journal article" date="2019" name="Int. J. Syst. Evol. Microbiol.">
        <title>The Global Catalogue of Microorganisms (GCM) 10K type strain sequencing project: providing services to taxonomists for standard genome sequencing and annotation.</title>
        <authorList>
            <consortium name="The Broad Institute Genomics Platform"/>
            <consortium name="The Broad Institute Genome Sequencing Center for Infectious Disease"/>
            <person name="Wu L."/>
            <person name="Ma J."/>
        </authorList>
    </citation>
    <scope>NUCLEOTIDE SEQUENCE [LARGE SCALE GENOMIC DNA]</scope>
    <source>
        <strain evidence="3">JCM 13250</strain>
    </source>
</reference>
<evidence type="ECO:0000256" key="1">
    <source>
        <dbReference type="SAM" id="Phobius"/>
    </source>
</evidence>
<keyword evidence="1" id="KW-1133">Transmembrane helix</keyword>
<organism evidence="2 3">
    <name type="scientific">Luedemannella flava</name>
    <dbReference type="NCBI Taxonomy" id="349316"/>
    <lineage>
        <taxon>Bacteria</taxon>
        <taxon>Bacillati</taxon>
        <taxon>Actinomycetota</taxon>
        <taxon>Actinomycetes</taxon>
        <taxon>Micromonosporales</taxon>
        <taxon>Micromonosporaceae</taxon>
        <taxon>Luedemannella</taxon>
    </lineage>
</organism>
<feature type="transmembrane region" description="Helical" evidence="1">
    <location>
        <begin position="35"/>
        <end position="54"/>
    </location>
</feature>
<keyword evidence="3" id="KW-1185">Reference proteome</keyword>
<proteinExistence type="predicted"/>